<organism evidence="2 3">
    <name type="scientific">Saccharomyces pastorianus</name>
    <name type="common">Lager yeast</name>
    <name type="synonym">Saccharomyces cerevisiae x Saccharomyces eubayanus</name>
    <dbReference type="NCBI Taxonomy" id="27292"/>
    <lineage>
        <taxon>Eukaryota</taxon>
        <taxon>Fungi</taxon>
        <taxon>Dikarya</taxon>
        <taxon>Ascomycota</taxon>
        <taxon>Saccharomycotina</taxon>
        <taxon>Saccharomycetes</taxon>
        <taxon>Saccharomycetales</taxon>
        <taxon>Saccharomycetaceae</taxon>
        <taxon>Saccharomyces</taxon>
    </lineage>
</organism>
<dbReference type="EMBL" id="CP048996">
    <property type="protein sequence ID" value="QID82633.1"/>
    <property type="molecule type" value="Genomic_DNA"/>
</dbReference>
<accession>A0A6C1E161</accession>
<dbReference type="OrthoDB" id="376826at2759"/>
<proteinExistence type="predicted"/>
<keyword evidence="3" id="KW-1185">Reference proteome</keyword>
<name>A0A6C1E161_SACPS</name>
<evidence type="ECO:0000313" key="2">
    <source>
        <dbReference type="EMBL" id="QID82633.1"/>
    </source>
</evidence>
<sequence length="338" mass="38591">MPSNLNIVKVTKPQEENKNFLHKNTNEPNEMEQSQTQEAVTENFTENSNLSANEHAARRGRLNLKTVDHIETYPIVQETEEIAKKIALTRIILAQTKPRIDKVVVSRPVQAVAPVVNFFDKMANSTLSTVERVVPSLKTKTYKRLGEEIALPYTLSKKYGKQLRDTTARNGDNYVYQPVHGRLMKFRKYYNEKFIDTKGKPLIRGQLDPVLLPVNNTFEKVTVKYLPKGKKVPNDSFSCEFNRGLALEYNFMTRAVSAVSHQVVGIAKLPIAYGYHTNSVYNKNLDKQADLKMKNVLRGTWDTITDLEREIWASVTDRSLFRFFGNKSEGGDLPHLVQ</sequence>
<feature type="compositionally biased region" description="Polar residues" evidence="1">
    <location>
        <begin position="22"/>
        <end position="37"/>
    </location>
</feature>
<gene>
    <name evidence="2" type="primary">SPS4_1</name>
    <name evidence="2" type="ORF">GRS66_005061</name>
</gene>
<dbReference type="AlphaFoldDB" id="A0A6C1E161"/>
<dbReference type="Pfam" id="PF17316">
    <property type="entry name" value="Perilipin_2"/>
    <property type="match status" value="1"/>
</dbReference>
<dbReference type="Proteomes" id="UP000501346">
    <property type="component" value="Chromosome ScXV-ScXI"/>
</dbReference>
<evidence type="ECO:0000256" key="1">
    <source>
        <dbReference type="SAM" id="MobiDB-lite"/>
    </source>
</evidence>
<protein>
    <submittedName>
        <fullName evidence="2">Sporulation-specific protein 4</fullName>
    </submittedName>
</protein>
<feature type="region of interest" description="Disordered" evidence="1">
    <location>
        <begin position="14"/>
        <end position="37"/>
    </location>
</feature>
<reference evidence="2 3" key="1">
    <citation type="journal article" date="2019" name="BMC Genomics">
        <title>Chromosome level assembly and comparative genome analysis confirm lager-brewing yeasts originated from a single hybridization.</title>
        <authorList>
            <person name="Salazar A.N."/>
            <person name="Gorter de Vries A.R."/>
            <person name="van den Broek M."/>
            <person name="Brouwers N."/>
            <person name="de la Torre Cortes P."/>
            <person name="Kuijpers N.G.A."/>
            <person name="Daran J.G."/>
            <person name="Abeel T."/>
        </authorList>
    </citation>
    <scope>NUCLEOTIDE SEQUENCE [LARGE SCALE GENOMIC DNA]</scope>
    <source>
        <strain evidence="2 3">CBS 1483</strain>
    </source>
</reference>
<evidence type="ECO:0000313" key="3">
    <source>
        <dbReference type="Proteomes" id="UP000501346"/>
    </source>
</evidence>